<dbReference type="PANTHER" id="PTHR35458:SF8">
    <property type="entry name" value="SLR0650 PROTEIN"/>
    <property type="match status" value="1"/>
</dbReference>
<evidence type="ECO:0000259" key="1">
    <source>
        <dbReference type="Pfam" id="PF01936"/>
    </source>
</evidence>
<protein>
    <recommendedName>
        <fullName evidence="1">NYN domain-containing protein</fullName>
    </recommendedName>
</protein>
<evidence type="ECO:0000313" key="2">
    <source>
        <dbReference type="EMBL" id="KKR69900.1"/>
    </source>
</evidence>
<dbReference type="PANTHER" id="PTHR35458">
    <property type="entry name" value="SLR0755 PROTEIN"/>
    <property type="match status" value="1"/>
</dbReference>
<sequence>MKTYVFIDASNLFYGGEKSLGWKIDYRKLFTYLQKKYDANRIFYFGGVEIHDFKYDYQKDETVPIAKLESYLLDLIKNKGKKLNEAELLLIGRHLQRVRFYLKLLEFGYRLFLKPVKMYDQEDGTTKRKANCDVDMAFHLMKEKDTFERAVVLSGDGDFLPVLKYLKEIKKEVVILARGPRTAKEIKQFAGNDFRDFEYLRERIKMQGK</sequence>
<gene>
    <name evidence="2" type="ORF">UU13_C0019G0002</name>
</gene>
<accession>A0A0G0VCW0</accession>
<dbReference type="InterPro" id="IPR021139">
    <property type="entry name" value="NYN"/>
</dbReference>
<reference evidence="2 3" key="1">
    <citation type="journal article" date="2015" name="Nature">
        <title>rRNA introns, odd ribosomes, and small enigmatic genomes across a large radiation of phyla.</title>
        <authorList>
            <person name="Brown C.T."/>
            <person name="Hug L.A."/>
            <person name="Thomas B.C."/>
            <person name="Sharon I."/>
            <person name="Castelle C.J."/>
            <person name="Singh A."/>
            <person name="Wilkins M.J."/>
            <person name="Williams K.H."/>
            <person name="Banfield J.F."/>
        </authorList>
    </citation>
    <scope>NUCLEOTIDE SEQUENCE [LARGE SCALE GENOMIC DNA]</scope>
</reference>
<dbReference type="InterPro" id="IPR047140">
    <property type="entry name" value="LabA"/>
</dbReference>
<name>A0A0G0VCW0_9BACT</name>
<proteinExistence type="predicted"/>
<comment type="caution">
    <text evidence="2">The sequence shown here is derived from an EMBL/GenBank/DDBJ whole genome shotgun (WGS) entry which is preliminary data.</text>
</comment>
<dbReference type="GO" id="GO:0004540">
    <property type="term" value="F:RNA nuclease activity"/>
    <property type="evidence" value="ECO:0007669"/>
    <property type="project" value="InterPro"/>
</dbReference>
<organism evidence="2 3">
    <name type="scientific">Candidatus Nomurabacteria bacterium GW2011_GWB1_40_7</name>
    <dbReference type="NCBI Taxonomy" id="1618744"/>
    <lineage>
        <taxon>Bacteria</taxon>
        <taxon>Candidatus Nomuraibacteriota</taxon>
    </lineage>
</organism>
<feature type="domain" description="NYN" evidence="1">
    <location>
        <begin position="102"/>
        <end position="190"/>
    </location>
</feature>
<dbReference type="Gene3D" id="3.40.50.1010">
    <property type="entry name" value="5'-nuclease"/>
    <property type="match status" value="1"/>
</dbReference>
<evidence type="ECO:0000313" key="3">
    <source>
        <dbReference type="Proteomes" id="UP000034452"/>
    </source>
</evidence>
<dbReference type="Pfam" id="PF01936">
    <property type="entry name" value="NYN"/>
    <property type="match status" value="1"/>
</dbReference>
<dbReference type="EMBL" id="LBZL01000019">
    <property type="protein sequence ID" value="KKR69900.1"/>
    <property type="molecule type" value="Genomic_DNA"/>
</dbReference>
<dbReference type="AlphaFoldDB" id="A0A0G0VCW0"/>
<dbReference type="CDD" id="cd10911">
    <property type="entry name" value="PIN_LabA"/>
    <property type="match status" value="1"/>
</dbReference>
<dbReference type="Proteomes" id="UP000034452">
    <property type="component" value="Unassembled WGS sequence"/>
</dbReference>